<dbReference type="Proteomes" id="UP000030408">
    <property type="component" value="Unassembled WGS sequence"/>
</dbReference>
<dbReference type="eggNOG" id="COG3411">
    <property type="taxonomic scope" value="Bacteria"/>
</dbReference>
<dbReference type="CDD" id="cd02980">
    <property type="entry name" value="TRX_Fd_family"/>
    <property type="match status" value="1"/>
</dbReference>
<evidence type="ECO:0000313" key="4">
    <source>
        <dbReference type="Proteomes" id="UP000030408"/>
    </source>
</evidence>
<dbReference type="OrthoDB" id="9797895at2"/>
<dbReference type="InterPro" id="IPR036249">
    <property type="entry name" value="Thioredoxin-like_sf"/>
</dbReference>
<dbReference type="AlphaFoldDB" id="A0A0A3HNB1"/>
<dbReference type="PANTHER" id="PTHR33542">
    <property type="entry name" value="SIROHYDROCHLORIN FERROCHELATASE, CHLOROPLASTIC"/>
    <property type="match status" value="1"/>
</dbReference>
<keyword evidence="1" id="KW-0479">Metal-binding</keyword>
<dbReference type="CDD" id="cd03416">
    <property type="entry name" value="CbiX_SirB_N"/>
    <property type="match status" value="1"/>
</dbReference>
<dbReference type="eggNOG" id="COG2138">
    <property type="taxonomic scope" value="Bacteria"/>
</dbReference>
<dbReference type="GO" id="GO:0046872">
    <property type="term" value="F:metal ion binding"/>
    <property type="evidence" value="ECO:0007669"/>
    <property type="project" value="UniProtKB-KW"/>
</dbReference>
<dbReference type="Pfam" id="PF01903">
    <property type="entry name" value="CbiX"/>
    <property type="match status" value="2"/>
</dbReference>
<organism evidence="3 4">
    <name type="scientific">Ureibacillus sinduriensis BLB-1 = JCM 15800</name>
    <dbReference type="NCBI Taxonomy" id="1384057"/>
    <lineage>
        <taxon>Bacteria</taxon>
        <taxon>Bacillati</taxon>
        <taxon>Bacillota</taxon>
        <taxon>Bacilli</taxon>
        <taxon>Bacillales</taxon>
        <taxon>Caryophanaceae</taxon>
        <taxon>Ureibacillus</taxon>
    </lineage>
</organism>
<name>A0A0A3HNB1_9BACL</name>
<dbReference type="STRING" id="1384057.CD33_18870"/>
<dbReference type="GO" id="GO:0016829">
    <property type="term" value="F:lyase activity"/>
    <property type="evidence" value="ECO:0007669"/>
    <property type="project" value="UniProtKB-KW"/>
</dbReference>
<dbReference type="EMBL" id="JPVO01000055">
    <property type="protein sequence ID" value="KGR74061.1"/>
    <property type="molecule type" value="Genomic_DNA"/>
</dbReference>
<protein>
    <submittedName>
        <fullName evidence="3">Sirohydrochlorin cobaltochelatase</fullName>
    </submittedName>
</protein>
<keyword evidence="2" id="KW-0456">Lyase</keyword>
<dbReference type="SUPFAM" id="SSF53800">
    <property type="entry name" value="Chelatase"/>
    <property type="match status" value="1"/>
</dbReference>
<dbReference type="RefSeq" id="WP_036203421.1">
    <property type="nucleotide sequence ID" value="NZ_AVCY01000001.1"/>
</dbReference>
<gene>
    <name evidence="3" type="ORF">CD33_18870</name>
</gene>
<sequence length="407" mass="46591">MTTWNLQGMQKHLLICNGSTCMGAGAEEITLAIRDEITKQKLDEQIHTSRTRCNGRCRDKCIVISYPEGNWFSVPNDSIARGIVNETIDEKHRIYTMGQNGLQQVNDQYGKGISKSKQRQRKEGKQSVKRAVLFVGHGSRLEKGNEEVREFITRTKALISSDILVETCFLEFASPNIEEGIELCVEKGAQEIHVIPIILLHAGHSKLHIPAEIEHAREHFPHIEFTYGQTIGIHDEIFEILKARLIEIGFNPEARYDDTAILLIARGGSDPGANGDFYKISRLLWEKLDVQWVESAFMGVTTPTVEEGIERCIKLGAKKIIMLPYFLFTGILMERMHRMREKFVQQHPQVEIEIASYFGYHEKLQHILIERVEQAMNGTSTGMQDLENYRIYAKENGPVHHHHHHHH</sequence>
<proteinExistence type="predicted"/>
<evidence type="ECO:0000256" key="1">
    <source>
        <dbReference type="ARBA" id="ARBA00022723"/>
    </source>
</evidence>
<dbReference type="InterPro" id="IPR002762">
    <property type="entry name" value="CbiX-like"/>
</dbReference>
<dbReference type="InterPro" id="IPR050963">
    <property type="entry name" value="Sirohydro_Cobaltochel/CbiX"/>
</dbReference>
<dbReference type="Gene3D" id="3.40.50.1400">
    <property type="match status" value="2"/>
</dbReference>
<reference evidence="3 4" key="1">
    <citation type="submission" date="2014-02" db="EMBL/GenBank/DDBJ databases">
        <title>Draft genome sequence of Lysinibacillus sinduriensis JCM 15800.</title>
        <authorList>
            <person name="Zhang F."/>
            <person name="Wang G."/>
            <person name="Zhang L."/>
        </authorList>
    </citation>
    <scope>NUCLEOTIDE SEQUENCE [LARGE SCALE GENOMIC DNA]</scope>
    <source>
        <strain evidence="3 4">JCM 15800</strain>
    </source>
</reference>
<keyword evidence="4" id="KW-1185">Reference proteome</keyword>
<accession>A0A0A3HNB1</accession>
<comment type="caution">
    <text evidence="3">The sequence shown here is derived from an EMBL/GenBank/DDBJ whole genome shotgun (WGS) entry which is preliminary data.</text>
</comment>
<evidence type="ECO:0000313" key="3">
    <source>
        <dbReference type="EMBL" id="KGR74061.1"/>
    </source>
</evidence>
<dbReference type="PANTHER" id="PTHR33542:SF3">
    <property type="entry name" value="SIROHYDROCHLORIN FERROCHELATASE, CHLOROPLASTIC"/>
    <property type="match status" value="1"/>
</dbReference>
<dbReference type="SUPFAM" id="SSF52833">
    <property type="entry name" value="Thioredoxin-like"/>
    <property type="match status" value="1"/>
</dbReference>
<evidence type="ECO:0000256" key="2">
    <source>
        <dbReference type="ARBA" id="ARBA00023239"/>
    </source>
</evidence>
<dbReference type="Gene3D" id="3.40.30.10">
    <property type="entry name" value="Glutaredoxin"/>
    <property type="match status" value="1"/>
</dbReference>
<dbReference type="CDD" id="cd03414">
    <property type="entry name" value="CbiX_SirB_C"/>
    <property type="match status" value="1"/>
</dbReference>